<evidence type="ECO:0000256" key="1">
    <source>
        <dbReference type="ARBA" id="ARBA00004877"/>
    </source>
</evidence>
<dbReference type="SUPFAM" id="SSF53448">
    <property type="entry name" value="Nucleotide-diphospho-sugar transferases"/>
    <property type="match status" value="1"/>
</dbReference>
<dbReference type="UniPathway" id="UPA00845"/>
<dbReference type="EMBL" id="PKPP01002678">
    <property type="protein sequence ID" value="PWA73771.1"/>
    <property type="molecule type" value="Genomic_DNA"/>
</dbReference>
<feature type="region of interest" description="Disordered" evidence="6">
    <location>
        <begin position="179"/>
        <end position="204"/>
    </location>
</feature>
<dbReference type="GO" id="GO:0045489">
    <property type="term" value="P:pectin biosynthetic process"/>
    <property type="evidence" value="ECO:0007669"/>
    <property type="project" value="UniProtKB-UniPathway"/>
</dbReference>
<dbReference type="Pfam" id="PF01501">
    <property type="entry name" value="Glyco_transf_8"/>
    <property type="match status" value="1"/>
</dbReference>
<dbReference type="STRING" id="35608.A0A2U1NJW5"/>
<proteinExistence type="inferred from homology"/>
<dbReference type="Gene3D" id="3.90.550.10">
    <property type="entry name" value="Spore Coat Polysaccharide Biosynthesis Protein SpsA, Chain A"/>
    <property type="match status" value="1"/>
</dbReference>
<dbReference type="GO" id="GO:0071555">
    <property type="term" value="P:cell wall organization"/>
    <property type="evidence" value="ECO:0007669"/>
    <property type="project" value="UniProtKB-KW"/>
</dbReference>
<dbReference type="GO" id="GO:0000139">
    <property type="term" value="C:Golgi membrane"/>
    <property type="evidence" value="ECO:0007669"/>
    <property type="project" value="UniProtKB-SubCell"/>
</dbReference>
<dbReference type="InterPro" id="IPR029993">
    <property type="entry name" value="GAUT"/>
</dbReference>
<sequence>MCVTKHDMANAVSNLTDSLEQITTAITESEVLIVAESIKVYLPEVYPKLDKKLFLDDDIVVKKDLRPLWNVDLQGMVNGAVEMVRSYYMICRFDNDIGSGGPLRILTLRDKREVGYTTLQEPDHASQKLPLMNESEPKVVKGAEENRYTSMHATGSVSGYANVPKKSTKTATKILQHLENPSPMEKSSGSTKSPTKLTLDMIGR</sequence>
<evidence type="ECO:0000256" key="6">
    <source>
        <dbReference type="SAM" id="MobiDB-lite"/>
    </source>
</evidence>
<comment type="caution">
    <text evidence="7">The sequence shown here is derived from an EMBL/GenBank/DDBJ whole genome shotgun (WGS) entry which is preliminary data.</text>
</comment>
<dbReference type="PANTHER" id="PTHR32116">
    <property type="entry name" value="GALACTURONOSYLTRANSFERASE 4-RELATED"/>
    <property type="match status" value="1"/>
</dbReference>
<dbReference type="InterPro" id="IPR029044">
    <property type="entry name" value="Nucleotide-diphossugar_trans"/>
</dbReference>
<comment type="subcellular location">
    <subcellularLocation>
        <location evidence="5">Golgi apparatus membrane</location>
        <topology evidence="5">Single-pass type II membrane protein</topology>
    </subcellularLocation>
</comment>
<keyword evidence="3 5" id="KW-0328">Glycosyltransferase</keyword>
<dbReference type="Proteomes" id="UP000245207">
    <property type="component" value="Unassembled WGS sequence"/>
</dbReference>
<evidence type="ECO:0000256" key="3">
    <source>
        <dbReference type="ARBA" id="ARBA00022676"/>
    </source>
</evidence>
<evidence type="ECO:0000256" key="2">
    <source>
        <dbReference type="ARBA" id="ARBA00006351"/>
    </source>
</evidence>
<dbReference type="OrthoDB" id="653468at2759"/>
<evidence type="ECO:0000313" key="8">
    <source>
        <dbReference type="Proteomes" id="UP000245207"/>
    </source>
</evidence>
<keyword evidence="4" id="KW-0808">Transferase</keyword>
<feature type="compositionally biased region" description="Polar residues" evidence="6">
    <location>
        <begin position="185"/>
        <end position="196"/>
    </location>
</feature>
<comment type="similarity">
    <text evidence="2 5">Belongs to the glycosyltransferase 8 family.</text>
</comment>
<evidence type="ECO:0000256" key="4">
    <source>
        <dbReference type="ARBA" id="ARBA00022679"/>
    </source>
</evidence>
<name>A0A2U1NJW5_ARTAN</name>
<dbReference type="PANTHER" id="PTHR32116:SF76">
    <property type="entry name" value="GALACTURONOSYLTRANSFERASE 3-RELATED"/>
    <property type="match status" value="1"/>
</dbReference>
<comment type="pathway">
    <text evidence="1 5">Glycan metabolism; pectin biosynthesis.</text>
</comment>
<dbReference type="AlphaFoldDB" id="A0A2U1NJW5"/>
<evidence type="ECO:0000313" key="7">
    <source>
        <dbReference type="EMBL" id="PWA73771.1"/>
    </source>
</evidence>
<protein>
    <recommendedName>
        <fullName evidence="5">Hexosyltransferase</fullName>
        <ecNumber evidence="5">2.4.1.-</ecNumber>
    </recommendedName>
</protein>
<accession>A0A2U1NJW5</accession>
<dbReference type="GO" id="GO:0047262">
    <property type="term" value="F:polygalacturonate 4-alpha-galacturonosyltransferase activity"/>
    <property type="evidence" value="ECO:0007669"/>
    <property type="project" value="InterPro"/>
</dbReference>
<reference evidence="7 8" key="1">
    <citation type="journal article" date="2018" name="Mol. Plant">
        <title>The genome of Artemisia annua provides insight into the evolution of Asteraceae family and artemisinin biosynthesis.</title>
        <authorList>
            <person name="Shen Q."/>
            <person name="Zhang L."/>
            <person name="Liao Z."/>
            <person name="Wang S."/>
            <person name="Yan T."/>
            <person name="Shi P."/>
            <person name="Liu M."/>
            <person name="Fu X."/>
            <person name="Pan Q."/>
            <person name="Wang Y."/>
            <person name="Lv Z."/>
            <person name="Lu X."/>
            <person name="Zhang F."/>
            <person name="Jiang W."/>
            <person name="Ma Y."/>
            <person name="Chen M."/>
            <person name="Hao X."/>
            <person name="Li L."/>
            <person name="Tang Y."/>
            <person name="Lv G."/>
            <person name="Zhou Y."/>
            <person name="Sun X."/>
            <person name="Brodelius P.E."/>
            <person name="Rose J.K.C."/>
            <person name="Tang K."/>
        </authorList>
    </citation>
    <scope>NUCLEOTIDE SEQUENCE [LARGE SCALE GENOMIC DNA]</scope>
    <source>
        <strain evidence="8">cv. Huhao1</strain>
        <tissue evidence="7">Leaf</tissue>
    </source>
</reference>
<keyword evidence="5" id="KW-0961">Cell wall biogenesis/degradation</keyword>
<dbReference type="EC" id="2.4.1.-" evidence="5"/>
<keyword evidence="8" id="KW-1185">Reference proteome</keyword>
<evidence type="ECO:0000256" key="5">
    <source>
        <dbReference type="RuleBase" id="RU362027"/>
    </source>
</evidence>
<organism evidence="7 8">
    <name type="scientific">Artemisia annua</name>
    <name type="common">Sweet wormwood</name>
    <dbReference type="NCBI Taxonomy" id="35608"/>
    <lineage>
        <taxon>Eukaryota</taxon>
        <taxon>Viridiplantae</taxon>
        <taxon>Streptophyta</taxon>
        <taxon>Embryophyta</taxon>
        <taxon>Tracheophyta</taxon>
        <taxon>Spermatophyta</taxon>
        <taxon>Magnoliopsida</taxon>
        <taxon>eudicotyledons</taxon>
        <taxon>Gunneridae</taxon>
        <taxon>Pentapetalae</taxon>
        <taxon>asterids</taxon>
        <taxon>campanulids</taxon>
        <taxon>Asterales</taxon>
        <taxon>Asteraceae</taxon>
        <taxon>Asteroideae</taxon>
        <taxon>Anthemideae</taxon>
        <taxon>Artemisiinae</taxon>
        <taxon>Artemisia</taxon>
    </lineage>
</organism>
<gene>
    <name evidence="7" type="ORF">CTI12_AA167730</name>
</gene>
<dbReference type="InterPro" id="IPR002495">
    <property type="entry name" value="Glyco_trans_8"/>
</dbReference>
<keyword evidence="5" id="KW-0333">Golgi apparatus</keyword>